<accession>A0AAV4EY04</accession>
<sequence length="103" mass="11725">MLEYKRKDALRLSIRPEQNPAPHDNWQLIRRRHKAVKPLCSPFTMEKWLADMHTHSGEMGTGPKVSASRDARSVLEEVGERGGDCDVSEYGHDTSPKTMCFNT</sequence>
<gene>
    <name evidence="2" type="ORF">ElyMa_005523800</name>
</gene>
<keyword evidence="3" id="KW-1185">Reference proteome</keyword>
<evidence type="ECO:0000256" key="1">
    <source>
        <dbReference type="SAM" id="MobiDB-lite"/>
    </source>
</evidence>
<feature type="region of interest" description="Disordered" evidence="1">
    <location>
        <begin position="54"/>
        <end position="90"/>
    </location>
</feature>
<evidence type="ECO:0000313" key="3">
    <source>
        <dbReference type="Proteomes" id="UP000762676"/>
    </source>
</evidence>
<proteinExistence type="predicted"/>
<comment type="caution">
    <text evidence="2">The sequence shown here is derived from an EMBL/GenBank/DDBJ whole genome shotgun (WGS) entry which is preliminary data.</text>
</comment>
<dbReference type="Proteomes" id="UP000762676">
    <property type="component" value="Unassembled WGS sequence"/>
</dbReference>
<reference evidence="2 3" key="1">
    <citation type="journal article" date="2021" name="Elife">
        <title>Chloroplast acquisition without the gene transfer in kleptoplastic sea slugs, Plakobranchus ocellatus.</title>
        <authorList>
            <person name="Maeda T."/>
            <person name="Takahashi S."/>
            <person name="Yoshida T."/>
            <person name="Shimamura S."/>
            <person name="Takaki Y."/>
            <person name="Nagai Y."/>
            <person name="Toyoda A."/>
            <person name="Suzuki Y."/>
            <person name="Arimoto A."/>
            <person name="Ishii H."/>
            <person name="Satoh N."/>
            <person name="Nishiyama T."/>
            <person name="Hasebe M."/>
            <person name="Maruyama T."/>
            <person name="Minagawa J."/>
            <person name="Obokata J."/>
            <person name="Shigenobu S."/>
        </authorList>
    </citation>
    <scope>NUCLEOTIDE SEQUENCE [LARGE SCALE GENOMIC DNA]</scope>
</reference>
<evidence type="ECO:0000313" key="2">
    <source>
        <dbReference type="EMBL" id="GFR65180.1"/>
    </source>
</evidence>
<name>A0AAV4EY04_9GAST</name>
<dbReference type="EMBL" id="BMAT01011025">
    <property type="protein sequence ID" value="GFR65180.1"/>
    <property type="molecule type" value="Genomic_DNA"/>
</dbReference>
<organism evidence="2 3">
    <name type="scientific">Elysia marginata</name>
    <dbReference type="NCBI Taxonomy" id="1093978"/>
    <lineage>
        <taxon>Eukaryota</taxon>
        <taxon>Metazoa</taxon>
        <taxon>Spiralia</taxon>
        <taxon>Lophotrochozoa</taxon>
        <taxon>Mollusca</taxon>
        <taxon>Gastropoda</taxon>
        <taxon>Heterobranchia</taxon>
        <taxon>Euthyneura</taxon>
        <taxon>Panpulmonata</taxon>
        <taxon>Sacoglossa</taxon>
        <taxon>Placobranchoidea</taxon>
        <taxon>Plakobranchidae</taxon>
        <taxon>Elysia</taxon>
    </lineage>
</organism>
<feature type="compositionally biased region" description="Basic and acidic residues" evidence="1">
    <location>
        <begin position="67"/>
        <end position="90"/>
    </location>
</feature>
<dbReference type="AlphaFoldDB" id="A0AAV4EY04"/>
<protein>
    <submittedName>
        <fullName evidence="2">Uncharacterized protein</fullName>
    </submittedName>
</protein>